<evidence type="ECO:0000313" key="2">
    <source>
        <dbReference type="EMBL" id="KKZ74711.1"/>
    </source>
</evidence>
<dbReference type="InterPro" id="IPR048799">
    <property type="entry name" value="P68_RBP_TagC-like_beta-prop"/>
</dbReference>
<reference evidence="2 3" key="1">
    <citation type="submission" date="2015-05" db="EMBL/GenBank/DDBJ databases">
        <title>Draft Genome assembly of Streptomyces showdoensis.</title>
        <authorList>
            <person name="Thapa K.K."/>
            <person name="Metsa-Ketela M."/>
        </authorList>
    </citation>
    <scope>NUCLEOTIDE SEQUENCE [LARGE SCALE GENOMIC DNA]</scope>
    <source>
        <strain evidence="2 3">ATCC 15227</strain>
    </source>
</reference>
<protein>
    <recommendedName>
        <fullName evidence="1">P68 RBP/TagC-like beta-propeller domain-containing protein</fullName>
    </recommendedName>
</protein>
<dbReference type="RefSeq" id="WP_046906586.1">
    <property type="nucleotide sequence ID" value="NZ_BAAAXG010000026.1"/>
</dbReference>
<dbReference type="Proteomes" id="UP000265325">
    <property type="component" value="Unassembled WGS sequence"/>
</dbReference>
<evidence type="ECO:0000313" key="3">
    <source>
        <dbReference type="Proteomes" id="UP000265325"/>
    </source>
</evidence>
<organism evidence="2 3">
    <name type="scientific">Streptomyces showdoensis</name>
    <dbReference type="NCBI Taxonomy" id="68268"/>
    <lineage>
        <taxon>Bacteria</taxon>
        <taxon>Bacillati</taxon>
        <taxon>Actinomycetota</taxon>
        <taxon>Actinomycetes</taxon>
        <taxon>Kitasatosporales</taxon>
        <taxon>Streptomycetaceae</taxon>
        <taxon>Streptomyces</taxon>
    </lineage>
</organism>
<dbReference type="AlphaFoldDB" id="A0A2P2GTA8"/>
<dbReference type="Pfam" id="PF21311">
    <property type="entry name" value="Phage_RBD_prop"/>
    <property type="match status" value="1"/>
</dbReference>
<feature type="domain" description="P68 RBP/TagC-like beta-propeller" evidence="1">
    <location>
        <begin position="24"/>
        <end position="246"/>
    </location>
</feature>
<accession>A0A2P2GTA8</accession>
<dbReference type="OrthoDB" id="3968810at2"/>
<proteinExistence type="predicted"/>
<name>A0A2P2GTA8_STREW</name>
<gene>
    <name evidence="2" type="ORF">VO63_06425</name>
</gene>
<evidence type="ECO:0000259" key="1">
    <source>
        <dbReference type="Pfam" id="PF21311"/>
    </source>
</evidence>
<comment type="caution">
    <text evidence="2">The sequence shown here is derived from an EMBL/GenBank/DDBJ whole genome shotgun (WGS) entry which is preliminary data.</text>
</comment>
<dbReference type="EMBL" id="LAQS01000007">
    <property type="protein sequence ID" value="KKZ74711.1"/>
    <property type="molecule type" value="Genomic_DNA"/>
</dbReference>
<sequence>MIKLASAGTPPLLVGATLASPVSVAQSVFWETTDQLWYVCQPDGTPEDMDRVTVTRLSVDGAIVDKMYIGRSGHGTGLCVERTAAGVHLWTGAVPNGGWATALARIPYVPNGTADASEASVVRTPRTGVYRVSASIDPTRHQLVVRWQSNNVASPTAVGGIDAYDLGAAATGTFQRVRSVAFEASGKTLQGFTSLGDYVYHLYGDQGVDNFLVTCTDWATGTVLQSQRVGAFPGIEYREPEGICVYDGTLAFGIAGRVSGVRQLNVARFPYPGTNPWVEIPYDSAAYTPNSANYVPQYRIAGDQVHLHFSMSKADGTAWGQGEVLFTLPQRVRPNRTQRLLGVVSGGAVNGDTMAVRFEVAADGKVTIWDERSLVGWVGADAGFWVC</sequence>
<keyword evidence="3" id="KW-1185">Reference proteome</keyword>